<accession>A0A8H6FLT5</accession>
<dbReference type="AlphaFoldDB" id="A0A8H6FLT5"/>
<evidence type="ECO:0000313" key="1">
    <source>
        <dbReference type="EMBL" id="KAF6230847.1"/>
    </source>
</evidence>
<dbReference type="Proteomes" id="UP000578531">
    <property type="component" value="Unassembled WGS sequence"/>
</dbReference>
<dbReference type="EMBL" id="JACCJC010000064">
    <property type="protein sequence ID" value="KAF6230847.1"/>
    <property type="molecule type" value="Genomic_DNA"/>
</dbReference>
<dbReference type="RefSeq" id="XP_037160280.1">
    <property type="nucleotide sequence ID" value="XM_037312848.1"/>
</dbReference>
<proteinExistence type="predicted"/>
<reference evidence="1 2" key="1">
    <citation type="journal article" date="2020" name="Genomics">
        <title>Complete, high-quality genomes from long-read metagenomic sequencing of two wolf lichen thalli reveals enigmatic genome architecture.</title>
        <authorList>
            <person name="McKenzie S.K."/>
            <person name="Walston R.F."/>
            <person name="Allen J.L."/>
        </authorList>
    </citation>
    <scope>NUCLEOTIDE SEQUENCE [LARGE SCALE GENOMIC DNA]</scope>
    <source>
        <strain evidence="1">WasteWater2</strain>
    </source>
</reference>
<organism evidence="1 2">
    <name type="scientific">Letharia columbiana</name>
    <dbReference type="NCBI Taxonomy" id="112416"/>
    <lineage>
        <taxon>Eukaryota</taxon>
        <taxon>Fungi</taxon>
        <taxon>Dikarya</taxon>
        <taxon>Ascomycota</taxon>
        <taxon>Pezizomycotina</taxon>
        <taxon>Lecanoromycetes</taxon>
        <taxon>OSLEUM clade</taxon>
        <taxon>Lecanoromycetidae</taxon>
        <taxon>Lecanorales</taxon>
        <taxon>Lecanorineae</taxon>
        <taxon>Parmeliaceae</taxon>
        <taxon>Letharia</taxon>
    </lineage>
</organism>
<evidence type="ECO:0000313" key="2">
    <source>
        <dbReference type="Proteomes" id="UP000578531"/>
    </source>
</evidence>
<name>A0A8H6FLT5_9LECA</name>
<dbReference type="GeneID" id="59292609"/>
<protein>
    <submittedName>
        <fullName evidence="1">Uncharacterized protein</fullName>
    </submittedName>
</protein>
<comment type="caution">
    <text evidence="1">The sequence shown here is derived from an EMBL/GenBank/DDBJ whole genome shotgun (WGS) entry which is preliminary data.</text>
</comment>
<gene>
    <name evidence="1" type="ORF">HO173_010963</name>
</gene>
<keyword evidence="2" id="KW-1185">Reference proteome</keyword>
<sequence>MPISMSRALLPRCVARVSLRSNKFSDENKGSERTAYYRAYIPVFFVEIVHWFDILPLASMEELGVLFQKDFHRYQPRGNTAKSTIDGGGYGERI</sequence>